<feature type="domain" description="ABC transporter" evidence="4">
    <location>
        <begin position="19"/>
        <end position="254"/>
    </location>
</feature>
<dbReference type="RefSeq" id="WP_166100081.1">
    <property type="nucleotide sequence ID" value="NZ_BMMY01000003.1"/>
</dbReference>
<dbReference type="SUPFAM" id="SSF52540">
    <property type="entry name" value="P-loop containing nucleoside triphosphate hydrolases"/>
    <property type="match status" value="1"/>
</dbReference>
<dbReference type="Proteomes" id="UP000515976">
    <property type="component" value="Chromosome"/>
</dbReference>
<evidence type="ECO:0000313" key="6">
    <source>
        <dbReference type="Proteomes" id="UP000515976"/>
    </source>
</evidence>
<evidence type="ECO:0000313" key="5">
    <source>
        <dbReference type="EMBL" id="QNN48705.1"/>
    </source>
</evidence>
<dbReference type="GO" id="GO:0016887">
    <property type="term" value="F:ATP hydrolysis activity"/>
    <property type="evidence" value="ECO:0007669"/>
    <property type="project" value="InterPro"/>
</dbReference>
<dbReference type="InterPro" id="IPR003439">
    <property type="entry name" value="ABC_transporter-like_ATP-bd"/>
</dbReference>
<dbReference type="PROSITE" id="PS50893">
    <property type="entry name" value="ABC_TRANSPORTER_2"/>
    <property type="match status" value="1"/>
</dbReference>
<dbReference type="GO" id="GO:0005524">
    <property type="term" value="F:ATP binding"/>
    <property type="evidence" value="ECO:0007669"/>
    <property type="project" value="UniProtKB-KW"/>
</dbReference>
<keyword evidence="1" id="KW-0813">Transport</keyword>
<dbReference type="PANTHER" id="PTHR45772">
    <property type="entry name" value="CONSERVED COMPONENT OF ABC TRANSPORTER FOR NATURAL AMINO ACIDS-RELATED"/>
    <property type="match status" value="1"/>
</dbReference>
<dbReference type="InterPro" id="IPR051120">
    <property type="entry name" value="ABC_AA/LPS_Transport"/>
</dbReference>
<dbReference type="KEGG" id="pei:H9L10_10370"/>
<name>A0A7G9QZD0_9MICO</name>
<dbReference type="Gene3D" id="3.40.50.300">
    <property type="entry name" value="P-loop containing nucleotide triphosphate hydrolases"/>
    <property type="match status" value="1"/>
</dbReference>
<organism evidence="5 6">
    <name type="scientific">Phycicoccus endophyticus</name>
    <dbReference type="NCBI Taxonomy" id="1690220"/>
    <lineage>
        <taxon>Bacteria</taxon>
        <taxon>Bacillati</taxon>
        <taxon>Actinomycetota</taxon>
        <taxon>Actinomycetes</taxon>
        <taxon>Micrococcales</taxon>
        <taxon>Intrasporangiaceae</taxon>
        <taxon>Phycicoccus</taxon>
    </lineage>
</organism>
<dbReference type="EMBL" id="CP060712">
    <property type="protein sequence ID" value="QNN48705.1"/>
    <property type="molecule type" value="Genomic_DNA"/>
</dbReference>
<protein>
    <submittedName>
        <fullName evidence="5">ATP-binding cassette domain-containing protein</fullName>
    </submittedName>
</protein>
<gene>
    <name evidence="5" type="ORF">H9L10_10370</name>
</gene>
<dbReference type="Pfam" id="PF00005">
    <property type="entry name" value="ABC_tran"/>
    <property type="match status" value="1"/>
</dbReference>
<accession>A0A7G9QZD0</accession>
<dbReference type="GO" id="GO:0005886">
    <property type="term" value="C:plasma membrane"/>
    <property type="evidence" value="ECO:0007669"/>
    <property type="project" value="TreeGrafter"/>
</dbReference>
<proteinExistence type="predicted"/>
<sequence>MTDLARHRAEATQHDGALVSLEGVTVAFGGVLALNDVSFTIAAEDGIVGIIGPNGAGKSTCLSVIAGARPATSGAVTALGRPLGRRPNATRLARAGVVRTFQIPRPFAEMTIRENVVVALASSRRARTAELVTQADELLERLGLAAMAGSPAGSLPLAMRKKLEVGRAVASSPKLLLLDEVFEGLSDTEIDDMVRILRELHADGIHLVLVEHVLRALRQLAQTLIVFEKGQVLAQGDVETVLSSAEVKEAYLGDGGGEA</sequence>
<evidence type="ECO:0000259" key="4">
    <source>
        <dbReference type="PROSITE" id="PS50893"/>
    </source>
</evidence>
<dbReference type="AlphaFoldDB" id="A0A7G9QZD0"/>
<keyword evidence="3 5" id="KW-0067">ATP-binding</keyword>
<reference evidence="5 6" key="1">
    <citation type="submission" date="2020-08" db="EMBL/GenBank/DDBJ databases">
        <title>Genome sequence of Phycicoccus endophyticus JCM 31784T.</title>
        <authorList>
            <person name="Hyun D.-W."/>
            <person name="Bae J.-W."/>
        </authorList>
    </citation>
    <scope>NUCLEOTIDE SEQUENCE [LARGE SCALE GENOMIC DNA]</scope>
    <source>
        <strain evidence="5 6">JCM 31784</strain>
    </source>
</reference>
<evidence type="ECO:0000256" key="1">
    <source>
        <dbReference type="ARBA" id="ARBA00022448"/>
    </source>
</evidence>
<keyword evidence="6" id="KW-1185">Reference proteome</keyword>
<dbReference type="InterPro" id="IPR027417">
    <property type="entry name" value="P-loop_NTPase"/>
</dbReference>
<keyword evidence="2" id="KW-0547">Nucleotide-binding</keyword>
<evidence type="ECO:0000256" key="3">
    <source>
        <dbReference type="ARBA" id="ARBA00022840"/>
    </source>
</evidence>
<evidence type="ECO:0000256" key="2">
    <source>
        <dbReference type="ARBA" id="ARBA00022741"/>
    </source>
</evidence>